<dbReference type="EMBL" id="MHPA01000012">
    <property type="protein sequence ID" value="OGZ73432.1"/>
    <property type="molecule type" value="Genomic_DNA"/>
</dbReference>
<keyword evidence="1" id="KW-0175">Coiled coil</keyword>
<feature type="region of interest" description="Disordered" evidence="2">
    <location>
        <begin position="160"/>
        <end position="180"/>
    </location>
</feature>
<dbReference type="AlphaFoldDB" id="A0A1G2IFD2"/>
<feature type="coiled-coil region" evidence="1">
    <location>
        <begin position="12"/>
        <end position="62"/>
    </location>
</feature>
<evidence type="ECO:0000313" key="3">
    <source>
        <dbReference type="EMBL" id="OGZ73432.1"/>
    </source>
</evidence>
<sequence length="180" mass="21142">MPIVIVFLGIMLYQAETRNSRLKEELHELRVTNGKTDSFHIIQKLEEELKKAVEDHIETTRTGLLWRKTAEKWKANFELLDSKHQKEIRQLKDEPKGVGDPKAKERPEKPKDWDTKPDVTRSPEEMQWLAAKRAEIIMISAHIVFFEVFRVWNAIKEFFGGPEDDPQKPKKMGKKILPKK</sequence>
<evidence type="ECO:0000313" key="4">
    <source>
        <dbReference type="Proteomes" id="UP000176774"/>
    </source>
</evidence>
<name>A0A1G2IFD2_9BACT</name>
<reference evidence="3 4" key="1">
    <citation type="journal article" date="2016" name="Nat. Commun.">
        <title>Thousands of microbial genomes shed light on interconnected biogeochemical processes in an aquifer system.</title>
        <authorList>
            <person name="Anantharaman K."/>
            <person name="Brown C.T."/>
            <person name="Hug L.A."/>
            <person name="Sharon I."/>
            <person name="Castelle C.J."/>
            <person name="Probst A.J."/>
            <person name="Thomas B.C."/>
            <person name="Singh A."/>
            <person name="Wilkins M.J."/>
            <person name="Karaoz U."/>
            <person name="Brodie E.L."/>
            <person name="Williams K.H."/>
            <person name="Hubbard S.S."/>
            <person name="Banfield J.F."/>
        </authorList>
    </citation>
    <scope>NUCLEOTIDE SEQUENCE [LARGE SCALE GENOMIC DNA]</scope>
</reference>
<feature type="region of interest" description="Disordered" evidence="2">
    <location>
        <begin position="88"/>
        <end position="121"/>
    </location>
</feature>
<dbReference type="STRING" id="1802214.A2908_04125"/>
<organism evidence="3 4">
    <name type="scientific">Candidatus Staskawiczbacteria bacterium RIFCSPLOWO2_01_FULL_38_12b</name>
    <dbReference type="NCBI Taxonomy" id="1802214"/>
    <lineage>
        <taxon>Bacteria</taxon>
        <taxon>Candidatus Staskawicziibacteriota</taxon>
    </lineage>
</organism>
<comment type="caution">
    <text evidence="3">The sequence shown here is derived from an EMBL/GenBank/DDBJ whole genome shotgun (WGS) entry which is preliminary data.</text>
</comment>
<dbReference type="Proteomes" id="UP000176774">
    <property type="component" value="Unassembled WGS sequence"/>
</dbReference>
<evidence type="ECO:0000256" key="1">
    <source>
        <dbReference type="SAM" id="Coils"/>
    </source>
</evidence>
<proteinExistence type="predicted"/>
<feature type="compositionally biased region" description="Basic residues" evidence="2">
    <location>
        <begin position="169"/>
        <end position="180"/>
    </location>
</feature>
<accession>A0A1G2IFD2</accession>
<evidence type="ECO:0000256" key="2">
    <source>
        <dbReference type="SAM" id="MobiDB-lite"/>
    </source>
</evidence>
<protein>
    <submittedName>
        <fullName evidence="3">Uncharacterized protein</fullName>
    </submittedName>
</protein>
<gene>
    <name evidence="3" type="ORF">A2908_04125</name>
</gene>